<evidence type="ECO:0000256" key="5">
    <source>
        <dbReference type="HAMAP-Rule" id="MF_00335"/>
    </source>
</evidence>
<dbReference type="SMART" id="SM00471">
    <property type="entry name" value="HDc"/>
    <property type="match status" value="1"/>
</dbReference>
<evidence type="ECO:0000256" key="1">
    <source>
        <dbReference type="ARBA" id="ARBA00022722"/>
    </source>
</evidence>
<comment type="similarity">
    <text evidence="5">Belongs to the RNase Y family.</text>
</comment>
<feature type="compositionally biased region" description="Basic and acidic residues" evidence="7">
    <location>
        <begin position="68"/>
        <end position="80"/>
    </location>
</feature>
<dbReference type="Pfam" id="PF12072">
    <property type="entry name" value="RNase_Y_N"/>
    <property type="match status" value="1"/>
</dbReference>
<keyword evidence="3 5" id="KW-0378">Hydrolase</keyword>
<evidence type="ECO:0000256" key="3">
    <source>
        <dbReference type="ARBA" id="ARBA00022801"/>
    </source>
</evidence>
<dbReference type="InterPro" id="IPR006674">
    <property type="entry name" value="HD_domain"/>
</dbReference>
<keyword evidence="1 5" id="KW-0540">Nuclease</keyword>
<organism evidence="9 10">
    <name type="scientific">Lujinxingia sediminis</name>
    <dbReference type="NCBI Taxonomy" id="2480984"/>
    <lineage>
        <taxon>Bacteria</taxon>
        <taxon>Deltaproteobacteria</taxon>
        <taxon>Bradymonadales</taxon>
        <taxon>Lujinxingiaceae</taxon>
        <taxon>Lujinxingia</taxon>
    </lineage>
</organism>
<dbReference type="InterPro" id="IPR004087">
    <property type="entry name" value="KH_dom"/>
</dbReference>
<dbReference type="Gene3D" id="3.30.1370.10">
    <property type="entry name" value="K Homology domain, type 1"/>
    <property type="match status" value="1"/>
</dbReference>
<dbReference type="PANTHER" id="PTHR12826:SF15">
    <property type="entry name" value="RIBONUCLEASE Y"/>
    <property type="match status" value="1"/>
</dbReference>
<evidence type="ECO:0000259" key="8">
    <source>
        <dbReference type="PROSITE" id="PS51831"/>
    </source>
</evidence>
<evidence type="ECO:0000256" key="4">
    <source>
        <dbReference type="ARBA" id="ARBA00022884"/>
    </source>
</evidence>
<dbReference type="PROSITE" id="PS51831">
    <property type="entry name" value="HD"/>
    <property type="match status" value="1"/>
</dbReference>
<keyword evidence="4 5" id="KW-0694">RNA-binding</keyword>
<dbReference type="PROSITE" id="PS50084">
    <property type="entry name" value="KH_TYPE_1"/>
    <property type="match status" value="1"/>
</dbReference>
<evidence type="ECO:0000256" key="2">
    <source>
        <dbReference type="ARBA" id="ARBA00022759"/>
    </source>
</evidence>
<sequence>MARTRAQAQQQELVDQRVEALKDETVESTRRRVESEVRAELTESVRAELVEKFSAEAKSEAKAAAQRIKRDADAEADKRVKDAEITSRELVLAGQKEAEAELKSRRAEQQKIEERLSNRESNLDARAERLDEREEAVKTREQQVAESEAQFSSRELELERQRGEVELVLEKVAGYSAEQARAELVARMVNQAELEANRKIKVIEEQAEEEADKRAQKIISVAVQRYAGDFVAEKCVSVVSLPSDDMKGRIIGREGRNIRALEAASGVDIIIDDTPEAVIVSGFDPVRREIARRSLDKLIADGRIHPTRIEEVVAKTDQEVAQSIKEAGEQAAFELGIHGLHPELIKMVGRLKYRTSYGQNMWSHSIEVGFLCGLMASELGVNVKMARRAGLLHDIGKALTHEQEGSHAIIGADLCRKYGEHEIVRNAVAAHHNDEPQNSVIAHLVIASDALSGARPGARREILETYVKRLEDLERISMGFKGVEKTYAIQAGREIRVMVEHGSIDDAGAFALSRDIARKIEDELTYPGQIKVTVIRETRAIDYAR</sequence>
<dbReference type="SUPFAM" id="SSF109604">
    <property type="entry name" value="HD-domain/PDEase-like"/>
    <property type="match status" value="1"/>
</dbReference>
<dbReference type="CDD" id="cd00077">
    <property type="entry name" value="HDc"/>
    <property type="match status" value="1"/>
</dbReference>
<dbReference type="Pfam" id="PF01966">
    <property type="entry name" value="HD"/>
    <property type="match status" value="1"/>
</dbReference>
<dbReference type="NCBIfam" id="TIGR03319">
    <property type="entry name" value="RNase_Y"/>
    <property type="match status" value="1"/>
</dbReference>
<dbReference type="HAMAP" id="MF_00335">
    <property type="entry name" value="RNase_Y"/>
    <property type="match status" value="1"/>
</dbReference>
<reference evidence="9 10" key="1">
    <citation type="submission" date="2019-01" db="EMBL/GenBank/DDBJ databases">
        <title>Lujinxingia litoralis gen. nov., sp. nov. and Lujinxingia sediminis gen. nov., sp. nov., new members in the order Bradymonadales, isolated from coastal sediment.</title>
        <authorList>
            <person name="Li C.-M."/>
        </authorList>
    </citation>
    <scope>NUCLEOTIDE SEQUENCE [LARGE SCALE GENOMIC DNA]</scope>
    <source>
        <strain evidence="9 10">SEH01</strain>
    </source>
</reference>
<keyword evidence="2 5" id="KW-0255">Endonuclease</keyword>
<dbReference type="InterPro" id="IPR036612">
    <property type="entry name" value="KH_dom_type_1_sf"/>
</dbReference>
<evidence type="ECO:0000313" key="9">
    <source>
        <dbReference type="EMBL" id="RVU42675.1"/>
    </source>
</evidence>
<name>A0ABY0CQP1_9DELT</name>
<evidence type="ECO:0000256" key="6">
    <source>
        <dbReference type="NCBIfam" id="TIGR03319"/>
    </source>
</evidence>
<feature type="region of interest" description="Disordered" evidence="7">
    <location>
        <begin position="102"/>
        <end position="134"/>
    </location>
</feature>
<dbReference type="EMBL" id="SADD01000011">
    <property type="protein sequence ID" value="RVU42675.1"/>
    <property type="molecule type" value="Genomic_DNA"/>
</dbReference>
<dbReference type="NCBIfam" id="TIGR00277">
    <property type="entry name" value="HDIG"/>
    <property type="match status" value="1"/>
</dbReference>
<dbReference type="Gene3D" id="1.10.3210.10">
    <property type="entry name" value="Hypothetical protein af1432"/>
    <property type="match status" value="1"/>
</dbReference>
<proteinExistence type="inferred from homology"/>
<evidence type="ECO:0000313" key="10">
    <source>
        <dbReference type="Proteomes" id="UP000282926"/>
    </source>
</evidence>
<dbReference type="CDD" id="cd22431">
    <property type="entry name" value="KH-I_RNaseY"/>
    <property type="match status" value="1"/>
</dbReference>
<dbReference type="SMART" id="SM00322">
    <property type="entry name" value="KH"/>
    <property type="match status" value="1"/>
</dbReference>
<feature type="domain" description="HD" evidence="8">
    <location>
        <begin position="361"/>
        <end position="454"/>
    </location>
</feature>
<dbReference type="EC" id="3.1.-.-" evidence="5 6"/>
<comment type="function">
    <text evidence="5">Endoribonuclease that initiates mRNA decay.</text>
</comment>
<dbReference type="InterPro" id="IPR017705">
    <property type="entry name" value="Ribonuclease_Y"/>
</dbReference>
<dbReference type="SUPFAM" id="SSF54791">
    <property type="entry name" value="Eukaryotic type KH-domain (KH-domain type I)"/>
    <property type="match status" value="1"/>
</dbReference>
<dbReference type="InterPro" id="IPR006675">
    <property type="entry name" value="HDIG_dom"/>
</dbReference>
<dbReference type="InterPro" id="IPR022711">
    <property type="entry name" value="RNase_Y_N"/>
</dbReference>
<protein>
    <recommendedName>
        <fullName evidence="5 6">Ribonuclease Y</fullName>
        <shortName evidence="5">RNase Y</shortName>
        <ecNumber evidence="5 6">3.1.-.-</ecNumber>
    </recommendedName>
</protein>
<evidence type="ECO:0000256" key="7">
    <source>
        <dbReference type="SAM" id="MobiDB-lite"/>
    </source>
</evidence>
<dbReference type="PANTHER" id="PTHR12826">
    <property type="entry name" value="RIBONUCLEASE Y"/>
    <property type="match status" value="1"/>
</dbReference>
<keyword evidence="10" id="KW-1185">Reference proteome</keyword>
<dbReference type="Proteomes" id="UP000282926">
    <property type="component" value="Unassembled WGS sequence"/>
</dbReference>
<gene>
    <name evidence="5 9" type="primary">rny</name>
    <name evidence="9" type="ORF">EA187_15200</name>
</gene>
<dbReference type="InterPro" id="IPR004088">
    <property type="entry name" value="KH_dom_type_1"/>
</dbReference>
<feature type="region of interest" description="Disordered" evidence="7">
    <location>
        <begin position="60"/>
        <end position="80"/>
    </location>
</feature>
<dbReference type="Pfam" id="PF00013">
    <property type="entry name" value="KH_1"/>
    <property type="match status" value="1"/>
</dbReference>
<accession>A0ABY0CQP1</accession>
<dbReference type="InterPro" id="IPR003607">
    <property type="entry name" value="HD/PDEase_dom"/>
</dbReference>
<comment type="caution">
    <text evidence="9">The sequence shown here is derived from an EMBL/GenBank/DDBJ whole genome shotgun (WGS) entry which is preliminary data.</text>
</comment>